<dbReference type="Pfam" id="PF09325">
    <property type="entry name" value="Vps5"/>
    <property type="match status" value="1"/>
</dbReference>
<accession>A8PXE3</accession>
<dbReference type="AlphaFoldDB" id="A8PXE3"/>
<dbReference type="RefSeq" id="XP_001731236.1">
    <property type="nucleotide sequence ID" value="XM_001731184.1"/>
</dbReference>
<dbReference type="EMBL" id="AAYY01000004">
    <property type="protein sequence ID" value="EDP44022.1"/>
    <property type="molecule type" value="Genomic_DNA"/>
</dbReference>
<dbReference type="InterPro" id="IPR027267">
    <property type="entry name" value="AH/BAR_dom_sf"/>
</dbReference>
<dbReference type="VEuPathDB" id="FungiDB:MGL_1419"/>
<dbReference type="PANTHER" id="PTHR47433:SF1">
    <property type="entry name" value="VACUOLAR PROTEIN SORTING-ASSOCIATED PROTEIN 17"/>
    <property type="match status" value="1"/>
</dbReference>
<dbReference type="GO" id="GO:0005768">
    <property type="term" value="C:endosome"/>
    <property type="evidence" value="ECO:0007669"/>
    <property type="project" value="TreeGrafter"/>
</dbReference>
<protein>
    <recommendedName>
        <fullName evidence="2">Sorting nexin/Vps5-like C-terminal domain-containing protein</fullName>
    </recommendedName>
</protein>
<dbReference type="Gene3D" id="1.20.1270.60">
    <property type="entry name" value="Arfaptin homology (AH) domain/BAR domain"/>
    <property type="match status" value="1"/>
</dbReference>
<feature type="compositionally biased region" description="Polar residues" evidence="1">
    <location>
        <begin position="418"/>
        <end position="432"/>
    </location>
</feature>
<dbReference type="KEGG" id="mgl:MGL_1419"/>
<dbReference type="CDD" id="cd07596">
    <property type="entry name" value="BAR_SNX"/>
    <property type="match status" value="1"/>
</dbReference>
<dbReference type="InParanoid" id="A8PXE3"/>
<feature type="domain" description="Sorting nexin/Vps5-like C-terminal" evidence="2">
    <location>
        <begin position="130"/>
        <end position="333"/>
    </location>
</feature>
<dbReference type="GO" id="GO:0032266">
    <property type="term" value="F:phosphatidylinositol-3-phosphate binding"/>
    <property type="evidence" value="ECO:0007669"/>
    <property type="project" value="TreeGrafter"/>
</dbReference>
<dbReference type="OMA" id="CIENTEF"/>
<proteinExistence type="predicted"/>
<dbReference type="PANTHER" id="PTHR47433">
    <property type="entry name" value="VACUOLAR PROTEIN SORTING-ASSOCIATED PROTEIN 17"/>
    <property type="match status" value="1"/>
</dbReference>
<keyword evidence="4" id="KW-1185">Reference proteome</keyword>
<dbReference type="STRING" id="425265.A8PXE3"/>
<evidence type="ECO:0000256" key="1">
    <source>
        <dbReference type="SAM" id="MobiDB-lite"/>
    </source>
</evidence>
<gene>
    <name evidence="3" type="ORF">MGL_1419</name>
</gene>
<dbReference type="GO" id="GO:0005829">
    <property type="term" value="C:cytosol"/>
    <property type="evidence" value="ECO:0007669"/>
    <property type="project" value="GOC"/>
</dbReference>
<evidence type="ECO:0000313" key="3">
    <source>
        <dbReference type="EMBL" id="EDP44022.1"/>
    </source>
</evidence>
<evidence type="ECO:0000259" key="2">
    <source>
        <dbReference type="Pfam" id="PF09325"/>
    </source>
</evidence>
<dbReference type="OrthoDB" id="9976382at2759"/>
<dbReference type="GeneID" id="5855543"/>
<organism evidence="3 4">
    <name type="scientific">Malassezia globosa (strain ATCC MYA-4612 / CBS 7966)</name>
    <name type="common">Dandruff-associated fungus</name>
    <dbReference type="NCBI Taxonomy" id="425265"/>
    <lineage>
        <taxon>Eukaryota</taxon>
        <taxon>Fungi</taxon>
        <taxon>Dikarya</taxon>
        <taxon>Basidiomycota</taxon>
        <taxon>Ustilaginomycotina</taxon>
        <taxon>Malasseziomycetes</taxon>
        <taxon>Malasseziales</taxon>
        <taxon>Malasseziaceae</taxon>
        <taxon>Malassezia</taxon>
    </lineage>
</organism>
<comment type="caution">
    <text evidence="3">The sequence shown here is derived from an EMBL/GenBank/DDBJ whole genome shotgun (WGS) entry which is preliminary data.</text>
</comment>
<dbReference type="InterPro" id="IPR015404">
    <property type="entry name" value="Vps5_C"/>
</dbReference>
<reference evidence="3 4" key="1">
    <citation type="journal article" date="2007" name="Proc. Natl. Acad. Sci. U.S.A.">
        <title>Dandruff-associated Malassezia genomes reveal convergent and divergent virulence traits shared with plant and human fungal pathogens.</title>
        <authorList>
            <person name="Xu J."/>
            <person name="Saunders C.W."/>
            <person name="Hu P."/>
            <person name="Grant R.A."/>
            <person name="Boekhout T."/>
            <person name="Kuramae E.E."/>
            <person name="Kronstad J.W."/>
            <person name="Deangelis Y.M."/>
            <person name="Reeder N.L."/>
            <person name="Johnstone K.R."/>
            <person name="Leland M."/>
            <person name="Fieno A.M."/>
            <person name="Begley W.M."/>
            <person name="Sun Y."/>
            <person name="Lacey M.P."/>
            <person name="Chaudhary T."/>
            <person name="Keough T."/>
            <person name="Chu L."/>
            <person name="Sears R."/>
            <person name="Yuan B."/>
            <person name="Dawson T.L.Jr."/>
        </authorList>
    </citation>
    <scope>NUCLEOTIDE SEQUENCE [LARGE SCALE GENOMIC DNA]</scope>
    <source>
        <strain evidence="4">ATCC MYA-4612 / CBS 7966</strain>
    </source>
</reference>
<evidence type="ECO:0000313" key="4">
    <source>
        <dbReference type="Proteomes" id="UP000008837"/>
    </source>
</evidence>
<dbReference type="GO" id="GO:0006886">
    <property type="term" value="P:intracellular protein transport"/>
    <property type="evidence" value="ECO:0007669"/>
    <property type="project" value="TreeGrafter"/>
</dbReference>
<dbReference type="GO" id="GO:0042147">
    <property type="term" value="P:retrograde transport, endosome to Golgi"/>
    <property type="evidence" value="ECO:0007669"/>
    <property type="project" value="TreeGrafter"/>
</dbReference>
<dbReference type="GO" id="GO:0030905">
    <property type="term" value="C:retromer, tubulation complex"/>
    <property type="evidence" value="ECO:0007669"/>
    <property type="project" value="TreeGrafter"/>
</dbReference>
<feature type="compositionally biased region" description="Basic and acidic residues" evidence="1">
    <location>
        <begin position="465"/>
        <end position="487"/>
    </location>
</feature>
<dbReference type="InterPro" id="IPR053055">
    <property type="entry name" value="VPS17"/>
</dbReference>
<dbReference type="Proteomes" id="UP000008837">
    <property type="component" value="Unassembled WGS sequence"/>
</dbReference>
<feature type="region of interest" description="Disordered" evidence="1">
    <location>
        <begin position="408"/>
        <end position="527"/>
    </location>
</feature>
<name>A8PXE3_MALGO</name>
<sequence>MLHMPHVEHPQEDMYELHELRILLQRWFSRISEESALRMHRETMRFIEADYSYEPLPPDELAPSGLVKQYRKMDSQIKSLQHVLDGSLFSQDEDASTRTRRSWLFRRPAIPAHRESPAALVPTMLAGPSSMTVLDPDKRLSMARGEVTRLEKQLGDVVSACTSVAKARQDVDRAMEHVARKLPALAMLEETRPASMQGRLPHTLKSAHSMMNHVAQLSDQMMRADQVTLGDALEYEELNLRIARQTLQERMAIVVERTLAKRVVSNKQHDAEHYKFARHQRPDRLESAKEEVQEAQQHMELLERYLSQVSESLNESLQRHSIHTHHDLQCTMQLHARTSRSLEKRIADMLALFDSECSATAAEAQRIALQAANAPRKITAAQAAAARITGHAIDEPADTDRRTAIVTPVEEGPPVGSMASSFENSATTTESTMAAGATDQPRTDDMVAPDLAGTPNVWISSSPSLEDRLTCIREPEPDSEPETKPEPEPTVAPDSFFPSMLSRRGRENGPWTRLSASEAAKSLGGAW</sequence>